<gene>
    <name evidence="2" type="ORF">Cflav_PD1246</name>
</gene>
<proteinExistence type="predicted"/>
<evidence type="ECO:0000313" key="2">
    <source>
        <dbReference type="EMBL" id="EEF58519.1"/>
    </source>
</evidence>
<comment type="caution">
    <text evidence="2">The sequence shown here is derived from an EMBL/GenBank/DDBJ whole genome shotgun (WGS) entry which is preliminary data.</text>
</comment>
<evidence type="ECO:0000313" key="3">
    <source>
        <dbReference type="Proteomes" id="UP000003688"/>
    </source>
</evidence>
<feature type="region of interest" description="Disordered" evidence="1">
    <location>
        <begin position="31"/>
        <end position="64"/>
    </location>
</feature>
<dbReference type="STRING" id="320771.Cflav_PD1246"/>
<dbReference type="Proteomes" id="UP000003688">
    <property type="component" value="Unassembled WGS sequence"/>
</dbReference>
<organism evidence="2 3">
    <name type="scientific">Pedosphaera parvula (strain Ellin514)</name>
    <dbReference type="NCBI Taxonomy" id="320771"/>
    <lineage>
        <taxon>Bacteria</taxon>
        <taxon>Pseudomonadati</taxon>
        <taxon>Verrucomicrobiota</taxon>
        <taxon>Pedosphaerae</taxon>
        <taxon>Pedosphaerales</taxon>
        <taxon>Pedosphaeraceae</taxon>
        <taxon>Pedosphaera</taxon>
    </lineage>
</organism>
<reference evidence="2 3" key="1">
    <citation type="journal article" date="2011" name="J. Bacteriol.">
        <title>Genome sequence of 'Pedosphaera parvula' Ellin514, an aerobic Verrucomicrobial isolate from pasture soil.</title>
        <authorList>
            <person name="Kant R."/>
            <person name="van Passel M.W."/>
            <person name="Sangwan P."/>
            <person name="Palva A."/>
            <person name="Lucas S."/>
            <person name="Copeland A."/>
            <person name="Lapidus A."/>
            <person name="Glavina Del Rio T."/>
            <person name="Dalin E."/>
            <person name="Tice H."/>
            <person name="Bruce D."/>
            <person name="Goodwin L."/>
            <person name="Pitluck S."/>
            <person name="Chertkov O."/>
            <person name="Larimer F.W."/>
            <person name="Land M.L."/>
            <person name="Hauser L."/>
            <person name="Brettin T.S."/>
            <person name="Detter J.C."/>
            <person name="Han S."/>
            <person name="de Vos W.M."/>
            <person name="Janssen P.H."/>
            <person name="Smidt H."/>
        </authorList>
    </citation>
    <scope>NUCLEOTIDE SEQUENCE [LARGE SCALE GENOMIC DNA]</scope>
    <source>
        <strain evidence="2 3">Ellin514</strain>
    </source>
</reference>
<feature type="compositionally biased region" description="Basic residues" evidence="1">
    <location>
        <begin position="54"/>
        <end position="63"/>
    </location>
</feature>
<dbReference type="AlphaFoldDB" id="B9XNU6"/>
<protein>
    <submittedName>
        <fullName evidence="2">Uncharacterized protein</fullName>
    </submittedName>
</protein>
<keyword evidence="3" id="KW-1185">Reference proteome</keyword>
<accession>B9XNU6</accession>
<sequence length="150" mass="16963">MALTHRLWTNQLRPWTMSQVHRQLVKYCQTRKHHVQPLQKEKNRSQTRNPQHPIQRHAPHATRNKPSCSVLIGHSMDLGHLSLGIYQALPIRVNPRPSAADLKFENRNSPFAILLTPSPTAPAKTRYSLGPVHVVARVEPVEPGPIATAH</sequence>
<evidence type="ECO:0000256" key="1">
    <source>
        <dbReference type="SAM" id="MobiDB-lite"/>
    </source>
</evidence>
<dbReference type="EMBL" id="ABOX02000042">
    <property type="protein sequence ID" value="EEF58519.1"/>
    <property type="molecule type" value="Genomic_DNA"/>
</dbReference>
<name>B9XNU6_PEDPL</name>